<dbReference type="RefSeq" id="XP_036361855.1">
    <property type="nucleotide sequence ID" value="XM_036505962.1"/>
</dbReference>
<evidence type="ECO:0000256" key="1">
    <source>
        <dbReference type="ARBA" id="ARBA00004123"/>
    </source>
</evidence>
<dbReference type="SUPFAM" id="SSF54160">
    <property type="entry name" value="Chromo domain-like"/>
    <property type="match status" value="1"/>
</dbReference>
<dbReference type="Pfam" id="PF17906">
    <property type="entry name" value="HTH_48"/>
    <property type="match status" value="1"/>
</dbReference>
<dbReference type="Pfam" id="PF01393">
    <property type="entry name" value="Chromo_shadow"/>
    <property type="match status" value="1"/>
</dbReference>
<dbReference type="InterPro" id="IPR008251">
    <property type="entry name" value="Chromo_shadow_dom"/>
</dbReference>
<comment type="subcellular location">
    <subcellularLocation>
        <location evidence="1">Nucleus</location>
    </subcellularLocation>
</comment>
<dbReference type="AlphaFoldDB" id="A0A7E6F3H5"/>
<sequence>MEPVECRAVIRFLYLKGRTPQETFDVMKVTYGDDAPPYDLVKRWHHEFKHGRNSVETAPRSSRPPSAINEASVHQVEAAILEDRRITIRQIAHELKTSTRSKEDNKETEERKRTFSDRQKSLEEKKAQQLKEEAERNKIEEERRIKREAKRKEKKDRERRESMQFQKIEEQRNEVSYYGPNFSVHPALTSPNIHPSRTSNLSVLSDKSSMKPSPIMKPDYDVFSEGMTPERIIGATDELGELCFLVKWKDTDEADFVPAKKAKLHCPQLVIRFYEGIIAWK</sequence>
<reference evidence="6" key="1">
    <citation type="submission" date="2025-08" db="UniProtKB">
        <authorList>
            <consortium name="RefSeq"/>
        </authorList>
    </citation>
    <scope>IDENTIFICATION</scope>
</reference>
<feature type="compositionally biased region" description="Polar residues" evidence="3">
    <location>
        <begin position="54"/>
        <end position="64"/>
    </location>
</feature>
<evidence type="ECO:0000256" key="2">
    <source>
        <dbReference type="ARBA" id="ARBA00023242"/>
    </source>
</evidence>
<protein>
    <submittedName>
        <fullName evidence="6">Chromobox protein homolog 5 isoform X1</fullName>
    </submittedName>
</protein>
<evidence type="ECO:0000313" key="6">
    <source>
        <dbReference type="RefSeq" id="XP_036361855.1"/>
    </source>
</evidence>
<dbReference type="Proteomes" id="UP000515154">
    <property type="component" value="Linkage group LG9"/>
</dbReference>
<feature type="region of interest" description="Disordered" evidence="3">
    <location>
        <begin position="51"/>
        <end position="71"/>
    </location>
</feature>
<evidence type="ECO:0000256" key="3">
    <source>
        <dbReference type="SAM" id="MobiDB-lite"/>
    </source>
</evidence>
<feature type="compositionally biased region" description="Polar residues" evidence="3">
    <location>
        <begin position="189"/>
        <end position="210"/>
    </location>
</feature>
<dbReference type="PANTHER" id="PTHR46060:SF1">
    <property type="entry name" value="MARINER MOS1 TRANSPOSASE-LIKE PROTEIN"/>
    <property type="match status" value="1"/>
</dbReference>
<feature type="region of interest" description="Disordered" evidence="3">
    <location>
        <begin position="188"/>
        <end position="210"/>
    </location>
</feature>
<name>A0A7E6F3H5_9MOLL</name>
<evidence type="ECO:0000259" key="4">
    <source>
        <dbReference type="PROSITE" id="PS50013"/>
    </source>
</evidence>
<dbReference type="Gene3D" id="2.40.50.40">
    <property type="match status" value="1"/>
</dbReference>
<keyword evidence="2" id="KW-0539">Nucleus</keyword>
<dbReference type="SMART" id="SM00300">
    <property type="entry name" value="ChSh"/>
    <property type="match status" value="1"/>
</dbReference>
<keyword evidence="5" id="KW-1185">Reference proteome</keyword>
<dbReference type="PROSITE" id="PS50013">
    <property type="entry name" value="CHROMO_2"/>
    <property type="match status" value="1"/>
</dbReference>
<dbReference type="CDD" id="cd00034">
    <property type="entry name" value="CSD"/>
    <property type="match status" value="1"/>
</dbReference>
<evidence type="ECO:0000313" key="5">
    <source>
        <dbReference type="Proteomes" id="UP000515154"/>
    </source>
</evidence>
<dbReference type="InterPro" id="IPR016197">
    <property type="entry name" value="Chromo-like_dom_sf"/>
</dbReference>
<dbReference type="InterPro" id="IPR000953">
    <property type="entry name" value="Chromo/chromo_shadow_dom"/>
</dbReference>
<feature type="region of interest" description="Disordered" evidence="3">
    <location>
        <begin position="97"/>
        <end position="139"/>
    </location>
</feature>
<dbReference type="PANTHER" id="PTHR46060">
    <property type="entry name" value="MARINER MOS1 TRANSPOSASE-LIKE PROTEIN"/>
    <property type="match status" value="1"/>
</dbReference>
<dbReference type="InterPro" id="IPR041426">
    <property type="entry name" value="Mos1_HTH"/>
</dbReference>
<dbReference type="InterPro" id="IPR052709">
    <property type="entry name" value="Transposase-MT_Hybrid"/>
</dbReference>
<dbReference type="GO" id="GO:0005634">
    <property type="term" value="C:nucleus"/>
    <property type="evidence" value="ECO:0007669"/>
    <property type="project" value="UniProtKB-SubCell"/>
</dbReference>
<feature type="domain" description="Chromo" evidence="4">
    <location>
        <begin position="227"/>
        <end position="281"/>
    </location>
</feature>
<gene>
    <name evidence="6" type="primary">LOC115215665</name>
</gene>
<organism evidence="5 6">
    <name type="scientific">Octopus sinensis</name>
    <name type="common">East Asian common octopus</name>
    <dbReference type="NCBI Taxonomy" id="2607531"/>
    <lineage>
        <taxon>Eukaryota</taxon>
        <taxon>Metazoa</taxon>
        <taxon>Spiralia</taxon>
        <taxon>Lophotrochozoa</taxon>
        <taxon>Mollusca</taxon>
        <taxon>Cephalopoda</taxon>
        <taxon>Coleoidea</taxon>
        <taxon>Octopodiformes</taxon>
        <taxon>Octopoda</taxon>
        <taxon>Incirrata</taxon>
        <taxon>Octopodidae</taxon>
        <taxon>Octopus</taxon>
    </lineage>
</organism>
<proteinExistence type="predicted"/>
<accession>A0A7E6F3H5</accession>